<dbReference type="Gene3D" id="3.30.1840.10">
    <property type="entry name" value="Polyphosphate kinase middle domain"/>
    <property type="match status" value="1"/>
</dbReference>
<dbReference type="InterPro" id="IPR025200">
    <property type="entry name" value="PPK_C_dom2"/>
</dbReference>
<dbReference type="OrthoDB" id="9761456at2"/>
<feature type="binding site" evidence="6">
    <location>
        <position position="411"/>
    </location>
    <ligand>
        <name>Mg(2+)</name>
        <dbReference type="ChEBI" id="CHEBI:18420"/>
    </ligand>
</feature>
<evidence type="ECO:0000256" key="1">
    <source>
        <dbReference type="ARBA" id="ARBA00022553"/>
    </source>
</evidence>
<reference evidence="15" key="1">
    <citation type="submission" date="2018-12" db="EMBL/GenBank/DDBJ databases">
        <title>Complete genome sequencing of Jeotgalibaca sp. H21T32.</title>
        <authorList>
            <person name="Bae J.-W."/>
            <person name="Lee S.-Y."/>
        </authorList>
    </citation>
    <scope>NUCLEOTIDE SEQUENCE [LARGE SCALE GENOMIC DNA]</scope>
    <source>
        <strain evidence="15">H21T32</strain>
    </source>
</reference>
<feature type="region of interest" description="Disordered" evidence="8">
    <location>
        <begin position="682"/>
        <end position="709"/>
    </location>
</feature>
<feature type="binding site" evidence="6">
    <location>
        <position position="53"/>
    </location>
    <ligand>
        <name>ATP</name>
        <dbReference type="ChEBI" id="CHEBI:30616"/>
    </ligand>
</feature>
<feature type="binding site" evidence="6">
    <location>
        <position position="598"/>
    </location>
    <ligand>
        <name>ATP</name>
        <dbReference type="ChEBI" id="CHEBI:30616"/>
    </ligand>
</feature>
<dbReference type="Pfam" id="PF17941">
    <property type="entry name" value="PP_kinase_C_1"/>
    <property type="match status" value="1"/>
</dbReference>
<dbReference type="Pfam" id="PF13089">
    <property type="entry name" value="PP_kinase_N"/>
    <property type="match status" value="1"/>
</dbReference>
<name>A0A3Q9BIX6_9LACT</name>
<dbReference type="AlphaFoldDB" id="A0A3Q9BIX6"/>
<keyword evidence="3 6" id="KW-0547">Nucleotide-binding</keyword>
<dbReference type="Pfam" id="PF13090">
    <property type="entry name" value="PP_kinase_C"/>
    <property type="match status" value="1"/>
</dbReference>
<keyword evidence="9" id="KW-0472">Membrane</keyword>
<proteinExistence type="inferred from homology"/>
<evidence type="ECO:0000259" key="13">
    <source>
        <dbReference type="Pfam" id="PF17941"/>
    </source>
</evidence>
<dbReference type="SUPFAM" id="SSF140356">
    <property type="entry name" value="PPK N-terminal domain-like"/>
    <property type="match status" value="1"/>
</dbReference>
<dbReference type="Pfam" id="PF02503">
    <property type="entry name" value="PP_kinase"/>
    <property type="match status" value="1"/>
</dbReference>
<feature type="compositionally biased region" description="Basic and acidic residues" evidence="8">
    <location>
        <begin position="686"/>
        <end position="709"/>
    </location>
</feature>
<evidence type="ECO:0000256" key="2">
    <source>
        <dbReference type="ARBA" id="ARBA00022679"/>
    </source>
</evidence>
<dbReference type="CDD" id="cd09168">
    <property type="entry name" value="PLDc_PaPPK1_C2_like"/>
    <property type="match status" value="1"/>
</dbReference>
<dbReference type="NCBIfam" id="TIGR03705">
    <property type="entry name" value="poly_P_kin"/>
    <property type="match status" value="1"/>
</dbReference>
<evidence type="ECO:0000313" key="15">
    <source>
        <dbReference type="Proteomes" id="UP000273326"/>
    </source>
</evidence>
<dbReference type="PANTHER" id="PTHR30218">
    <property type="entry name" value="POLYPHOSPHATE KINASE"/>
    <property type="match status" value="1"/>
</dbReference>
<keyword evidence="5 6" id="KW-0067">ATP-binding</keyword>
<feature type="domain" description="Polyphosphate kinase N-terminal" evidence="11">
    <location>
        <begin position="15"/>
        <end position="119"/>
    </location>
</feature>
<feature type="domain" description="Polyphosphate kinase C-terminal" evidence="12">
    <location>
        <begin position="509"/>
        <end position="679"/>
    </location>
</feature>
<comment type="similarity">
    <text evidence="6 7">Belongs to the polyphosphate kinase 1 (PPK1) family.</text>
</comment>
<dbReference type="CDD" id="cd09165">
    <property type="entry name" value="PLDc_PaPPK1_C1_like"/>
    <property type="match status" value="1"/>
</dbReference>
<keyword evidence="2 6" id="KW-0808">Transferase</keyword>
<evidence type="ECO:0000313" key="14">
    <source>
        <dbReference type="EMBL" id="AZP03417.1"/>
    </source>
</evidence>
<dbReference type="GO" id="GO:0009358">
    <property type="term" value="C:polyphosphate kinase complex"/>
    <property type="evidence" value="ECO:0007669"/>
    <property type="project" value="InterPro"/>
</dbReference>
<accession>A0A3Q9BIX6</accession>
<feature type="active site" description="Phosphohistidine intermediate" evidence="6">
    <location>
        <position position="441"/>
    </location>
</feature>
<feature type="domain" description="Polyphosphate kinase C-terminal" evidence="13">
    <location>
        <begin position="338"/>
        <end position="502"/>
    </location>
</feature>
<evidence type="ECO:0000256" key="3">
    <source>
        <dbReference type="ARBA" id="ARBA00022741"/>
    </source>
</evidence>
<evidence type="ECO:0000256" key="4">
    <source>
        <dbReference type="ARBA" id="ARBA00022777"/>
    </source>
</evidence>
<dbReference type="SUPFAM" id="SSF56024">
    <property type="entry name" value="Phospholipase D/nuclease"/>
    <property type="match status" value="2"/>
</dbReference>
<keyword evidence="1 6" id="KW-0597">Phosphoprotein</keyword>
<protein>
    <recommendedName>
        <fullName evidence="6 7">Polyphosphate kinase</fullName>
        <ecNumber evidence="6 7">2.7.4.1</ecNumber>
    </recommendedName>
    <alternativeName>
        <fullName evidence="6">ATP-polyphosphate phosphotransferase</fullName>
    </alternativeName>
    <alternativeName>
        <fullName evidence="6">Polyphosphoric acid kinase</fullName>
    </alternativeName>
</protein>
<dbReference type="RefSeq" id="WP_126108508.1">
    <property type="nucleotide sequence ID" value="NZ_CP034465.1"/>
</dbReference>
<dbReference type="InterPro" id="IPR036832">
    <property type="entry name" value="PPK_N_dom_sf"/>
</dbReference>
<evidence type="ECO:0000256" key="7">
    <source>
        <dbReference type="RuleBase" id="RU003800"/>
    </source>
</evidence>
<sequence length="770" mass="89761">MIKNKEINLASPEYYFNRELSWLDFNLRVLLEAKDDHNPLLEQLNFLSIGSSNLDEFFMVRVAGLQDQLKFGFNQPDTKTLLTPEQQLIAISEKNRQNIKLQYELFENLKSKLSNYQITSTTPEALSAEEHKEISRYYHKAIFPILTPLRIDVYHPFPHLNNKLLHLFIKLKNGDKKHSAIIPIPSLVSRYYVIRNGDERKIVFLEDMIANYLYTLFPGFEIVDYFVFRITRNADLDINEDSAVDLLLAIEDFLIQRKKGMAVRLEVDQRNSKTDLTGSIQFLMSELELKERDYYDVHGPLDLTFISKISSTFKSDFPELAYHPYEPTIPKELENENLYSVVETQDVFLHHPYDSFESIVDFINQAADDKDTWAIKQTLYRVSKDSPIVLALKRAAENGIQVTVLLELKARFDEENNLHWAKELEESGANVLYGVSDLKTHSKITLVVKKKKGKMIRYVHLGTGNYNDQTAKIYEDMGIITTNKEIGEDATLFFNYLSGYSDNPDYSRLYVSPNNIRLSFFEYIEKEIELHKKYQTGRIIAKMNSLTDKKIIMKLYEASQIGVKIDLIIRGICCLKPGVPDVSENIRVRSIVGRFLEHSRIYYFHQNGKRHLFLSSADMMTRNMVNRVEIEFPILDERIKDEITSIIDVYLADNVKARELQTDGSYAYIRNEKEAINAQNTFMNKNKRESNEDSAERKNEIPSKKRIDRKPFDQNNHTIYPIIFLLIFIVGVILASIFDRTFLIIVASITLIFFVYQHFQFKLQEKNTRI</sequence>
<dbReference type="NCBIfam" id="NF003918">
    <property type="entry name" value="PRK05443.1-2"/>
    <property type="match status" value="1"/>
</dbReference>
<feature type="transmembrane region" description="Helical" evidence="9">
    <location>
        <begin position="742"/>
        <end position="759"/>
    </location>
</feature>
<feature type="transmembrane region" description="Helical" evidence="9">
    <location>
        <begin position="718"/>
        <end position="735"/>
    </location>
</feature>
<keyword evidence="6" id="KW-0479">Metal-binding</keyword>
<dbReference type="InterPro" id="IPR025198">
    <property type="entry name" value="PPK_N_dom"/>
</dbReference>
<gene>
    <name evidence="6" type="primary">ppk</name>
    <name evidence="14" type="ORF">EJN90_01345</name>
</gene>
<feature type="binding site" evidence="6">
    <location>
        <position position="474"/>
    </location>
    <ligand>
        <name>ATP</name>
        <dbReference type="ChEBI" id="CHEBI:30616"/>
    </ligand>
</feature>
<feature type="binding site" evidence="6">
    <location>
        <position position="381"/>
    </location>
    <ligand>
        <name>Mg(2+)</name>
        <dbReference type="ChEBI" id="CHEBI:18420"/>
    </ligand>
</feature>
<dbReference type="NCBIfam" id="NF003917">
    <property type="entry name" value="PRK05443.1-1"/>
    <property type="match status" value="1"/>
</dbReference>
<evidence type="ECO:0000259" key="11">
    <source>
        <dbReference type="Pfam" id="PF13089"/>
    </source>
</evidence>
<dbReference type="InterPro" id="IPR036830">
    <property type="entry name" value="PP_kinase_middle_dom_sf"/>
</dbReference>
<keyword evidence="4 6" id="KW-0418">Kinase</keyword>
<evidence type="ECO:0000256" key="9">
    <source>
        <dbReference type="SAM" id="Phobius"/>
    </source>
</evidence>
<keyword evidence="9" id="KW-1133">Transmembrane helix</keyword>
<feature type="domain" description="Polyphosphate kinase middle" evidence="10">
    <location>
        <begin position="130"/>
        <end position="308"/>
    </location>
</feature>
<evidence type="ECO:0000259" key="10">
    <source>
        <dbReference type="Pfam" id="PF02503"/>
    </source>
</evidence>
<dbReference type="GO" id="GO:0006799">
    <property type="term" value="P:polyphosphate biosynthetic process"/>
    <property type="evidence" value="ECO:0007669"/>
    <property type="project" value="UniProtKB-UniRule"/>
</dbReference>
<dbReference type="InterPro" id="IPR041108">
    <property type="entry name" value="PP_kinase_C_1"/>
</dbReference>
<dbReference type="GO" id="GO:0008976">
    <property type="term" value="F:polyphosphate kinase activity"/>
    <property type="evidence" value="ECO:0007669"/>
    <property type="project" value="UniProtKB-UniRule"/>
</dbReference>
<keyword evidence="9" id="KW-0812">Transmembrane</keyword>
<dbReference type="KEGG" id="jeh:EJN90_01345"/>
<evidence type="ECO:0000256" key="8">
    <source>
        <dbReference type="SAM" id="MobiDB-lite"/>
    </source>
</evidence>
<dbReference type="InterPro" id="IPR024953">
    <property type="entry name" value="PP_kinase_middle"/>
</dbReference>
<dbReference type="Gene3D" id="3.30.870.10">
    <property type="entry name" value="Endonuclease Chain A"/>
    <property type="match status" value="2"/>
</dbReference>
<evidence type="ECO:0000259" key="12">
    <source>
        <dbReference type="Pfam" id="PF13090"/>
    </source>
</evidence>
<dbReference type="NCBIfam" id="NF003921">
    <property type="entry name" value="PRK05443.2-2"/>
    <property type="match status" value="1"/>
</dbReference>
<dbReference type="GO" id="GO:0046872">
    <property type="term" value="F:metal ion binding"/>
    <property type="evidence" value="ECO:0007669"/>
    <property type="project" value="UniProtKB-KW"/>
</dbReference>
<dbReference type="PANTHER" id="PTHR30218:SF0">
    <property type="entry name" value="POLYPHOSPHATE KINASE"/>
    <property type="match status" value="1"/>
</dbReference>
<dbReference type="Proteomes" id="UP000273326">
    <property type="component" value="Chromosome"/>
</dbReference>
<dbReference type="EC" id="2.7.4.1" evidence="6 7"/>
<dbReference type="GO" id="GO:0005524">
    <property type="term" value="F:ATP binding"/>
    <property type="evidence" value="ECO:0007669"/>
    <property type="project" value="UniProtKB-KW"/>
</dbReference>
<evidence type="ECO:0000256" key="6">
    <source>
        <dbReference type="HAMAP-Rule" id="MF_00347"/>
    </source>
</evidence>
<dbReference type="HAMAP" id="MF_00347">
    <property type="entry name" value="Polyphosphate_kinase"/>
    <property type="match status" value="1"/>
</dbReference>
<organism evidence="14 15">
    <name type="scientific">Jeotgalibaca ciconiae</name>
    <dbReference type="NCBI Taxonomy" id="2496265"/>
    <lineage>
        <taxon>Bacteria</taxon>
        <taxon>Bacillati</taxon>
        <taxon>Bacillota</taxon>
        <taxon>Bacilli</taxon>
        <taxon>Lactobacillales</taxon>
        <taxon>Carnobacteriaceae</taxon>
        <taxon>Jeotgalibaca</taxon>
    </lineage>
</organism>
<comment type="cofactor">
    <cofactor evidence="6">
        <name>Mg(2+)</name>
        <dbReference type="ChEBI" id="CHEBI:18420"/>
    </cofactor>
</comment>
<comment type="PTM">
    <text evidence="6 7">An intermediate of this reaction is the autophosphorylated ppk in which a phosphate is covalently linked to a histidine residue through a N-P bond.</text>
</comment>
<comment type="function">
    <text evidence="6 7">Catalyzes the reversible transfer of the terminal phosphate of ATP to form a long-chain polyphosphate (polyP).</text>
</comment>
<dbReference type="SUPFAM" id="SSF143724">
    <property type="entry name" value="PHP14-like"/>
    <property type="match status" value="1"/>
</dbReference>
<dbReference type="PIRSF" id="PIRSF015589">
    <property type="entry name" value="PP_kinase"/>
    <property type="match status" value="1"/>
</dbReference>
<comment type="catalytic activity">
    <reaction evidence="6 7">
        <text>[phosphate](n) + ATP = [phosphate](n+1) + ADP</text>
        <dbReference type="Rhea" id="RHEA:19573"/>
        <dbReference type="Rhea" id="RHEA-COMP:9859"/>
        <dbReference type="Rhea" id="RHEA-COMP:14280"/>
        <dbReference type="ChEBI" id="CHEBI:16838"/>
        <dbReference type="ChEBI" id="CHEBI:30616"/>
        <dbReference type="ChEBI" id="CHEBI:456216"/>
        <dbReference type="EC" id="2.7.4.1"/>
    </reaction>
</comment>
<evidence type="ECO:0000256" key="5">
    <source>
        <dbReference type="ARBA" id="ARBA00022840"/>
    </source>
</evidence>
<keyword evidence="15" id="KW-1185">Reference proteome</keyword>
<dbReference type="InterPro" id="IPR003414">
    <property type="entry name" value="PP_kinase"/>
</dbReference>
<feature type="binding site" evidence="6">
    <location>
        <position position="570"/>
    </location>
    <ligand>
        <name>ATP</name>
        <dbReference type="ChEBI" id="CHEBI:30616"/>
    </ligand>
</feature>
<dbReference type="EMBL" id="CP034465">
    <property type="protein sequence ID" value="AZP03417.1"/>
    <property type="molecule type" value="Genomic_DNA"/>
</dbReference>
<dbReference type="NCBIfam" id="NF003920">
    <property type="entry name" value="PRK05443.2-1"/>
    <property type="match status" value="1"/>
</dbReference>
<keyword evidence="6" id="KW-0460">Magnesium</keyword>
<dbReference type="Gene3D" id="1.20.58.310">
    <property type="entry name" value="Polyphosphate kinase N-terminal domain"/>
    <property type="match status" value="1"/>
</dbReference>